<evidence type="ECO:0000313" key="1">
    <source>
        <dbReference type="EMBL" id="QEN06884.1"/>
    </source>
</evidence>
<organism evidence="1 2">
    <name type="scientific">Oceanispirochaeta crateris</name>
    <dbReference type="NCBI Taxonomy" id="2518645"/>
    <lineage>
        <taxon>Bacteria</taxon>
        <taxon>Pseudomonadati</taxon>
        <taxon>Spirochaetota</taxon>
        <taxon>Spirochaetia</taxon>
        <taxon>Spirochaetales</taxon>
        <taxon>Spirochaetaceae</taxon>
        <taxon>Oceanispirochaeta</taxon>
    </lineage>
</organism>
<protein>
    <submittedName>
        <fullName evidence="1">Uncharacterized protein</fullName>
    </submittedName>
</protein>
<sequence>MKIKLTLLLLFCTFLMTGCIDIFQSVSLDKGQVKMTMKFTIQKAILEMGASFSGEETDYEDLLNEGIDIFDQFEEINGTISSIDTEYEIGAALNIAGSMKDMARSLDNEIEYIPVYKNHMYEIRIPGMGKADEETDEFGAAFLSGAKYRLLLDLSGDLRKYPYPKIRFEDSNMELTNQISSNRYGSSLLIEIPLILLMFTEESLIIELHPSN</sequence>
<dbReference type="EMBL" id="CP036150">
    <property type="protein sequence ID" value="QEN06884.1"/>
    <property type="molecule type" value="Genomic_DNA"/>
</dbReference>
<accession>A0A5C1QJV8</accession>
<gene>
    <name evidence="1" type="ORF">EXM22_02320</name>
</gene>
<dbReference type="AlphaFoldDB" id="A0A5C1QJV8"/>
<dbReference type="PROSITE" id="PS51257">
    <property type="entry name" value="PROKAR_LIPOPROTEIN"/>
    <property type="match status" value="1"/>
</dbReference>
<dbReference type="RefSeq" id="WP_149484966.1">
    <property type="nucleotide sequence ID" value="NZ_CP036150.1"/>
</dbReference>
<reference evidence="1 2" key="1">
    <citation type="submission" date="2019-02" db="EMBL/GenBank/DDBJ databases">
        <title>Complete Genome Sequence and Methylome Analysis of free living Spirochaetas.</title>
        <authorList>
            <person name="Fomenkov A."/>
            <person name="Dubinina G."/>
            <person name="Leshcheva N."/>
            <person name="Mikheeva N."/>
            <person name="Grabovich M."/>
            <person name="Vincze T."/>
            <person name="Roberts R.J."/>
        </authorList>
    </citation>
    <scope>NUCLEOTIDE SEQUENCE [LARGE SCALE GENOMIC DNA]</scope>
    <source>
        <strain evidence="1 2">K2</strain>
    </source>
</reference>
<proteinExistence type="predicted"/>
<dbReference type="OrthoDB" id="9860236at2"/>
<evidence type="ECO:0000313" key="2">
    <source>
        <dbReference type="Proteomes" id="UP000324209"/>
    </source>
</evidence>
<dbReference type="Proteomes" id="UP000324209">
    <property type="component" value="Chromosome"/>
</dbReference>
<keyword evidence="2" id="KW-1185">Reference proteome</keyword>
<dbReference type="KEGG" id="ock:EXM22_02320"/>
<name>A0A5C1QJV8_9SPIO</name>